<dbReference type="PANTHER" id="PTHR33221:SF2">
    <property type="entry name" value="TRANSCRIPTIONAL REGULATOR"/>
    <property type="match status" value="1"/>
</dbReference>
<sequence>MLKISRLSDYAIVLLTALAGDPREKPSEQRANARALAERTGISMPTVGKLLKLLNGEGIVQSRQGRSGGYFLARPAEKITLAEIIEAIDGPIAMTDCFRPDHDCSMQGDCAVRPHWEAINRGVHALLDATTLADMTRPVKESAITTQVPVWYERSRGGEVKDPDAQAGAHSRAGAS</sequence>
<accession>A0ABZ0YUJ5</accession>
<dbReference type="NCBIfam" id="TIGR02944">
    <property type="entry name" value="suf_reg_Xantho"/>
    <property type="match status" value="1"/>
</dbReference>
<dbReference type="InterPro" id="IPR000944">
    <property type="entry name" value="Tscrpt_reg_Rrf2"/>
</dbReference>
<dbReference type="InterPro" id="IPR014290">
    <property type="entry name" value="SUF_FeS_clus_asmbl_reg"/>
</dbReference>
<reference evidence="2 3" key="1">
    <citation type="submission" date="2023-11" db="EMBL/GenBank/DDBJ databases">
        <title>MicrobeMod: A computational toolkit for identifying prokaryotic methylation and restriction-modification with nanopore sequencing.</title>
        <authorList>
            <person name="Crits-Christoph A."/>
            <person name="Kang S.C."/>
            <person name="Lee H."/>
            <person name="Ostrov N."/>
        </authorList>
    </citation>
    <scope>NUCLEOTIDE SEQUENCE [LARGE SCALE GENOMIC DNA]</scope>
    <source>
        <strain evidence="2 3">ATCC 49870</strain>
    </source>
</reference>
<dbReference type="PROSITE" id="PS01332">
    <property type="entry name" value="HTH_RRF2_1"/>
    <property type="match status" value="1"/>
</dbReference>
<evidence type="ECO:0000256" key="1">
    <source>
        <dbReference type="SAM" id="MobiDB-lite"/>
    </source>
</evidence>
<dbReference type="InterPro" id="IPR030489">
    <property type="entry name" value="TR_Rrf2-type_CS"/>
</dbReference>
<dbReference type="Gene3D" id="1.10.10.10">
    <property type="entry name" value="Winged helix-like DNA-binding domain superfamily/Winged helix DNA-binding domain"/>
    <property type="match status" value="1"/>
</dbReference>
<evidence type="ECO:0000313" key="3">
    <source>
        <dbReference type="Proteomes" id="UP001327459"/>
    </source>
</evidence>
<dbReference type="PROSITE" id="PS51197">
    <property type="entry name" value="HTH_RRF2_2"/>
    <property type="match status" value="1"/>
</dbReference>
<dbReference type="Proteomes" id="UP001327459">
    <property type="component" value="Chromosome"/>
</dbReference>
<feature type="region of interest" description="Disordered" evidence="1">
    <location>
        <begin position="156"/>
        <end position="176"/>
    </location>
</feature>
<dbReference type="EMBL" id="CP140153">
    <property type="protein sequence ID" value="WQH15408.1"/>
    <property type="molecule type" value="Genomic_DNA"/>
</dbReference>
<name>A0ABZ0YUJ5_9GAMM</name>
<dbReference type="InterPro" id="IPR036388">
    <property type="entry name" value="WH-like_DNA-bd_sf"/>
</dbReference>
<proteinExistence type="predicted"/>
<dbReference type="InterPro" id="IPR036390">
    <property type="entry name" value="WH_DNA-bd_sf"/>
</dbReference>
<dbReference type="RefSeq" id="WP_322520437.1">
    <property type="nucleotide sequence ID" value="NZ_CP140153.1"/>
</dbReference>
<gene>
    <name evidence="2" type="ORF">SR882_06440</name>
</gene>
<dbReference type="SUPFAM" id="SSF46785">
    <property type="entry name" value="Winged helix' DNA-binding domain"/>
    <property type="match status" value="1"/>
</dbReference>
<organism evidence="2 3">
    <name type="scientific">Guyparkeria halophila</name>
    <dbReference type="NCBI Taxonomy" id="47960"/>
    <lineage>
        <taxon>Bacteria</taxon>
        <taxon>Pseudomonadati</taxon>
        <taxon>Pseudomonadota</taxon>
        <taxon>Gammaproteobacteria</taxon>
        <taxon>Chromatiales</taxon>
        <taxon>Thioalkalibacteraceae</taxon>
        <taxon>Guyparkeria</taxon>
    </lineage>
</organism>
<dbReference type="Pfam" id="PF02082">
    <property type="entry name" value="Rrf2"/>
    <property type="match status" value="1"/>
</dbReference>
<evidence type="ECO:0000313" key="2">
    <source>
        <dbReference type="EMBL" id="WQH15408.1"/>
    </source>
</evidence>
<protein>
    <submittedName>
        <fullName evidence="2">SUF system Fe-S cluster assembly regulator</fullName>
    </submittedName>
</protein>
<dbReference type="PANTHER" id="PTHR33221">
    <property type="entry name" value="WINGED HELIX-TURN-HELIX TRANSCRIPTIONAL REGULATOR, RRF2 FAMILY"/>
    <property type="match status" value="1"/>
</dbReference>
<dbReference type="NCBIfam" id="TIGR00738">
    <property type="entry name" value="rrf2_super"/>
    <property type="match status" value="1"/>
</dbReference>
<keyword evidence="3" id="KW-1185">Reference proteome</keyword>